<dbReference type="KEGG" id="psco:LY89DRAFT_4588"/>
<organism evidence="2 3">
    <name type="scientific">Mollisia scopiformis</name>
    <name type="common">Conifer needle endophyte fungus</name>
    <name type="synonym">Phialocephala scopiformis</name>
    <dbReference type="NCBI Taxonomy" id="149040"/>
    <lineage>
        <taxon>Eukaryota</taxon>
        <taxon>Fungi</taxon>
        <taxon>Dikarya</taxon>
        <taxon>Ascomycota</taxon>
        <taxon>Pezizomycotina</taxon>
        <taxon>Leotiomycetes</taxon>
        <taxon>Helotiales</taxon>
        <taxon>Mollisiaceae</taxon>
        <taxon>Mollisia</taxon>
    </lineage>
</organism>
<evidence type="ECO:0000256" key="1">
    <source>
        <dbReference type="SAM" id="MobiDB-lite"/>
    </source>
</evidence>
<dbReference type="RefSeq" id="XP_018078209.1">
    <property type="nucleotide sequence ID" value="XM_018207669.1"/>
</dbReference>
<dbReference type="Proteomes" id="UP000070700">
    <property type="component" value="Unassembled WGS sequence"/>
</dbReference>
<keyword evidence="3" id="KW-1185">Reference proteome</keyword>
<dbReference type="AlphaFoldDB" id="A0A194XUZ3"/>
<dbReference type="EMBL" id="KQ947404">
    <property type="protein sequence ID" value="KUJ23854.1"/>
    <property type="molecule type" value="Genomic_DNA"/>
</dbReference>
<feature type="compositionally biased region" description="Basic and acidic residues" evidence="1">
    <location>
        <begin position="224"/>
        <end position="234"/>
    </location>
</feature>
<feature type="region of interest" description="Disordered" evidence="1">
    <location>
        <begin position="211"/>
        <end position="234"/>
    </location>
</feature>
<sequence length="234" mass="25632">MEEIMEQHSDTHSDEDSQSLYEGEMTPSPGLDSTETDTPVYFSGYTECRVRRSSSLYSQPPGGWGSDDTPINLKQPLKSPEARAREAYNPNPSPRLLPRPPPSTPALSRSSLSSTGSRISCGLEHFETAPQDSSSISRCEGAPSMKTYHFVTEIIASGAVPWSFYWHTPGNVQHFGARHDEEMDAAGANGVDLKAFLDLLRRMLVNVAQDSAANEAEDEMASESEQHRDGDPAI</sequence>
<feature type="region of interest" description="Disordered" evidence="1">
    <location>
        <begin position="52"/>
        <end position="116"/>
    </location>
</feature>
<dbReference type="InParanoid" id="A0A194XUZ3"/>
<dbReference type="GeneID" id="28817395"/>
<gene>
    <name evidence="2" type="ORF">LY89DRAFT_4588</name>
</gene>
<proteinExistence type="predicted"/>
<protein>
    <submittedName>
        <fullName evidence="2">Uncharacterized protein</fullName>
    </submittedName>
</protein>
<name>A0A194XUZ3_MOLSC</name>
<feature type="compositionally biased region" description="Pro residues" evidence="1">
    <location>
        <begin position="91"/>
        <end position="104"/>
    </location>
</feature>
<feature type="compositionally biased region" description="Basic and acidic residues" evidence="1">
    <location>
        <begin position="1"/>
        <end position="15"/>
    </location>
</feature>
<reference evidence="2 3" key="1">
    <citation type="submission" date="2015-10" db="EMBL/GenBank/DDBJ databases">
        <title>Full genome of DAOMC 229536 Phialocephala scopiformis, a fungal endophyte of spruce producing the potent anti-insectan compound rugulosin.</title>
        <authorList>
            <consortium name="DOE Joint Genome Institute"/>
            <person name="Walker A.K."/>
            <person name="Frasz S.L."/>
            <person name="Seifert K.A."/>
            <person name="Miller J.D."/>
            <person name="Mondo S.J."/>
            <person name="Labutti K."/>
            <person name="Lipzen A."/>
            <person name="Dockter R."/>
            <person name="Kennedy M."/>
            <person name="Grigoriev I.V."/>
            <person name="Spatafora J.W."/>
        </authorList>
    </citation>
    <scope>NUCLEOTIDE SEQUENCE [LARGE SCALE GENOMIC DNA]</scope>
    <source>
        <strain evidence="2 3">CBS 120377</strain>
    </source>
</reference>
<evidence type="ECO:0000313" key="2">
    <source>
        <dbReference type="EMBL" id="KUJ23854.1"/>
    </source>
</evidence>
<evidence type="ECO:0000313" key="3">
    <source>
        <dbReference type="Proteomes" id="UP000070700"/>
    </source>
</evidence>
<feature type="compositionally biased region" description="Low complexity" evidence="1">
    <location>
        <begin position="105"/>
        <end position="116"/>
    </location>
</feature>
<accession>A0A194XUZ3</accession>
<feature type="region of interest" description="Disordered" evidence="1">
    <location>
        <begin position="1"/>
        <end position="40"/>
    </location>
</feature>